<dbReference type="PANTHER" id="PTHR33784:SF10">
    <property type="entry name" value="F-BOX PROTEIN"/>
    <property type="match status" value="1"/>
</dbReference>
<dbReference type="InterPro" id="IPR036291">
    <property type="entry name" value="NAD(P)-bd_dom_sf"/>
</dbReference>
<dbReference type="SUPFAM" id="SSF51735">
    <property type="entry name" value="NAD(P)-binding Rossmann-fold domains"/>
    <property type="match status" value="1"/>
</dbReference>
<dbReference type="AlphaFoldDB" id="A0AA39W0V8"/>
<comment type="caution">
    <text evidence="2">The sequence shown here is derived from an EMBL/GenBank/DDBJ whole genome shotgun (WGS) entry which is preliminary data.</text>
</comment>
<dbReference type="Proteomes" id="UP001168877">
    <property type="component" value="Unassembled WGS sequence"/>
</dbReference>
<dbReference type="PANTHER" id="PTHR33784">
    <property type="entry name" value="OS05G0482100 PROTEIN"/>
    <property type="match status" value="1"/>
</dbReference>
<reference evidence="2" key="2">
    <citation type="submission" date="2023-06" db="EMBL/GenBank/DDBJ databases">
        <authorList>
            <person name="Swenson N.G."/>
            <person name="Wegrzyn J.L."/>
            <person name="Mcevoy S.L."/>
        </authorList>
    </citation>
    <scope>NUCLEOTIDE SEQUENCE</scope>
    <source>
        <strain evidence="2">NS2018</strain>
        <tissue evidence="2">Leaf</tissue>
    </source>
</reference>
<evidence type="ECO:0000259" key="1">
    <source>
        <dbReference type="Pfam" id="PF23310"/>
    </source>
</evidence>
<accession>A0AA39W0V8</accession>
<evidence type="ECO:0000313" key="2">
    <source>
        <dbReference type="EMBL" id="KAK0598393.1"/>
    </source>
</evidence>
<proteinExistence type="predicted"/>
<dbReference type="InterPro" id="IPR002347">
    <property type="entry name" value="SDR_fam"/>
</dbReference>
<name>A0AA39W0V8_ACESA</name>
<dbReference type="InterPro" id="IPR057136">
    <property type="entry name" value="At2g35280_TPR_dom"/>
</dbReference>
<dbReference type="SUPFAM" id="SSF81383">
    <property type="entry name" value="F-box domain"/>
    <property type="match status" value="1"/>
</dbReference>
<gene>
    <name evidence="2" type="ORF">LWI29_034240</name>
</gene>
<dbReference type="Gene3D" id="3.40.50.720">
    <property type="entry name" value="NAD(P)-binding Rossmann-like Domain"/>
    <property type="match status" value="1"/>
</dbReference>
<reference evidence="2" key="1">
    <citation type="journal article" date="2022" name="Plant J.">
        <title>Strategies of tolerance reflected in two North American maple genomes.</title>
        <authorList>
            <person name="McEvoy S.L."/>
            <person name="Sezen U.U."/>
            <person name="Trouern-Trend A."/>
            <person name="McMahon S.M."/>
            <person name="Schaberg P.G."/>
            <person name="Yang J."/>
            <person name="Wegrzyn J.L."/>
            <person name="Swenson N.G."/>
        </authorList>
    </citation>
    <scope>NUCLEOTIDE SEQUENCE</scope>
    <source>
        <strain evidence="2">NS2018</strain>
    </source>
</reference>
<protein>
    <recommendedName>
        <fullName evidence="1">At2g35280-like TPR domain-containing protein</fullName>
    </recommendedName>
</protein>
<dbReference type="InterPro" id="IPR040338">
    <property type="entry name" value="At1g67623-like"/>
</dbReference>
<organism evidence="2 3">
    <name type="scientific">Acer saccharum</name>
    <name type="common">Sugar maple</name>
    <dbReference type="NCBI Taxonomy" id="4024"/>
    <lineage>
        <taxon>Eukaryota</taxon>
        <taxon>Viridiplantae</taxon>
        <taxon>Streptophyta</taxon>
        <taxon>Embryophyta</taxon>
        <taxon>Tracheophyta</taxon>
        <taxon>Spermatophyta</taxon>
        <taxon>Magnoliopsida</taxon>
        <taxon>eudicotyledons</taxon>
        <taxon>Gunneridae</taxon>
        <taxon>Pentapetalae</taxon>
        <taxon>rosids</taxon>
        <taxon>malvids</taxon>
        <taxon>Sapindales</taxon>
        <taxon>Sapindaceae</taxon>
        <taxon>Hippocastanoideae</taxon>
        <taxon>Acereae</taxon>
        <taxon>Acer</taxon>
    </lineage>
</organism>
<dbReference type="Pfam" id="PF00106">
    <property type="entry name" value="adh_short"/>
    <property type="match status" value="1"/>
</dbReference>
<dbReference type="Pfam" id="PF23310">
    <property type="entry name" value="TPR_27"/>
    <property type="match status" value="1"/>
</dbReference>
<evidence type="ECO:0000313" key="3">
    <source>
        <dbReference type="Proteomes" id="UP001168877"/>
    </source>
</evidence>
<dbReference type="EMBL" id="JAUESC010000004">
    <property type="protein sequence ID" value="KAK0598393.1"/>
    <property type="molecule type" value="Genomic_DNA"/>
</dbReference>
<keyword evidence="3" id="KW-1185">Reference proteome</keyword>
<sequence>MVVKKMKRTEPNNKVGGGCNIKSLPKDLLIDVLTRVASSSVADLFNVERSCKDLLEVGNDNYVLQHACMDCFPIAPWPVSDKASLFLRRCRESGNAEALFRQGMFEYFTLLETKSGLMLLQRAAHKGHIEATYIVGILLLSLSHGDNRLRRRGLNLLSCLKRRRCFKVGECRKRVKRVVSSLWIHNNVNSPEDLSWQPLPDPTLSPSNPPRFPGSLVTGNPASSAINGRRSRFNLGLALGSRVDVAAHSLLLVLVNYARSSKEAEEVCKEIEAYGGQALTFGGDVSKEADVESMIKTAIDAWGTVDILINNAGITRDTLLMRMKKSQRQDVIDLNLTGCTQAPSENHDEEEKGIMVCPSMGLSMYMLLVYCQNGDFPWPFIYRLWLESFFMHLF</sequence>
<dbReference type="InterPro" id="IPR036047">
    <property type="entry name" value="F-box-like_dom_sf"/>
</dbReference>
<feature type="domain" description="At2g35280-like TPR" evidence="1">
    <location>
        <begin position="72"/>
        <end position="179"/>
    </location>
</feature>